<dbReference type="PANTHER" id="PTHR12725:SF117">
    <property type="entry name" value="HALOACID DEHALOGENASE-LIKE HYDROLASE"/>
    <property type="match status" value="1"/>
</dbReference>
<accession>A0A250WW55</accession>
<dbReference type="SFLD" id="SFLDG01129">
    <property type="entry name" value="C1.5:_HAD__Beta-PGM__Phosphata"/>
    <property type="match status" value="1"/>
</dbReference>
<reference evidence="1 2" key="1">
    <citation type="submission" date="2017-08" db="EMBL/GenBank/DDBJ databases">
        <title>Acidophilic green algal genome provides insights into adaptation to an acidic environment.</title>
        <authorList>
            <person name="Hirooka S."/>
            <person name="Hirose Y."/>
            <person name="Kanesaki Y."/>
            <person name="Higuchi S."/>
            <person name="Fujiwara T."/>
            <person name="Onuma R."/>
            <person name="Era A."/>
            <person name="Ohbayashi R."/>
            <person name="Uzuka A."/>
            <person name="Nozaki H."/>
            <person name="Yoshikawa H."/>
            <person name="Miyagishima S.Y."/>
        </authorList>
    </citation>
    <scope>NUCLEOTIDE SEQUENCE [LARGE SCALE GENOMIC DNA]</scope>
    <source>
        <strain evidence="1 2">NIES-2499</strain>
    </source>
</reference>
<dbReference type="STRING" id="1157962.A0A250WW55"/>
<organism evidence="1 2">
    <name type="scientific">Chlamydomonas eustigma</name>
    <dbReference type="NCBI Taxonomy" id="1157962"/>
    <lineage>
        <taxon>Eukaryota</taxon>
        <taxon>Viridiplantae</taxon>
        <taxon>Chlorophyta</taxon>
        <taxon>core chlorophytes</taxon>
        <taxon>Chlorophyceae</taxon>
        <taxon>CS clade</taxon>
        <taxon>Chlamydomonadales</taxon>
        <taxon>Chlamydomonadaceae</taxon>
        <taxon>Chlamydomonas</taxon>
    </lineage>
</organism>
<protein>
    <submittedName>
        <fullName evidence="1">Uncharacterized protein</fullName>
    </submittedName>
</protein>
<dbReference type="OrthoDB" id="1065058at2759"/>
<name>A0A250WW55_9CHLO</name>
<dbReference type="Proteomes" id="UP000232323">
    <property type="component" value="Unassembled WGS sequence"/>
</dbReference>
<proteinExistence type="predicted"/>
<dbReference type="InterPro" id="IPR023214">
    <property type="entry name" value="HAD_sf"/>
</dbReference>
<dbReference type="InterPro" id="IPR010237">
    <property type="entry name" value="Pyr-5-nucltdase"/>
</dbReference>
<gene>
    <name evidence="1" type="ORF">CEUSTIGMA_g2527.t1</name>
</gene>
<dbReference type="SFLD" id="SFLDG01132">
    <property type="entry name" value="C1.5.3:_5'-Nucleotidase_Like"/>
    <property type="match status" value="1"/>
</dbReference>
<dbReference type="Pfam" id="PF00702">
    <property type="entry name" value="Hydrolase"/>
    <property type="match status" value="1"/>
</dbReference>
<dbReference type="SUPFAM" id="SSF56784">
    <property type="entry name" value="HAD-like"/>
    <property type="match status" value="1"/>
</dbReference>
<evidence type="ECO:0000313" key="2">
    <source>
        <dbReference type="Proteomes" id="UP000232323"/>
    </source>
</evidence>
<dbReference type="SFLD" id="SFLDS00003">
    <property type="entry name" value="Haloacid_Dehalogenase"/>
    <property type="match status" value="1"/>
</dbReference>
<dbReference type="InterPro" id="IPR036412">
    <property type="entry name" value="HAD-like_sf"/>
</dbReference>
<dbReference type="Gene3D" id="1.10.150.450">
    <property type="match status" value="1"/>
</dbReference>
<dbReference type="InterPro" id="IPR006439">
    <property type="entry name" value="HAD-SF_hydro_IA"/>
</dbReference>
<dbReference type="PANTHER" id="PTHR12725">
    <property type="entry name" value="HALOACID DEHALOGENASE-LIKE HYDROLASE"/>
    <property type="match status" value="1"/>
</dbReference>
<dbReference type="NCBIfam" id="TIGR01993">
    <property type="entry name" value="Pyr-5-nucltdase"/>
    <property type="match status" value="1"/>
</dbReference>
<comment type="caution">
    <text evidence="1">The sequence shown here is derived from an EMBL/GenBank/DDBJ whole genome shotgun (WGS) entry which is preliminary data.</text>
</comment>
<dbReference type="AlphaFoldDB" id="A0A250WW55"/>
<dbReference type="EMBL" id="BEGY01000010">
    <property type="protein sequence ID" value="GAX75083.1"/>
    <property type="molecule type" value="Genomic_DNA"/>
</dbReference>
<dbReference type="Gene3D" id="3.40.50.1000">
    <property type="entry name" value="HAD superfamily/HAD-like"/>
    <property type="match status" value="1"/>
</dbReference>
<sequence>MKVLGREIKVILFDLDDTLYRCHELNQSVVQGIQGFMVRHLGFKPEEVAAKATELYVKYGTTMAGLVEQGHIINFDQWHKEVHWGHIKYNELLYSDPALRDILMSLGDETPRHVFTNADKEHARICLDKLGIADCFQVVHHFESLNEAAALQQSTTDSTPPKQHIVCKPSQEAYELLFRLLDVEAKHVLFFDDSIRNIRAAHSLGVMTVLVGSDQAVEGADLVMPDLHHIPSMLKLQDECLLKVQPQDSGVLAAEAEEMVVVTA</sequence>
<evidence type="ECO:0000313" key="1">
    <source>
        <dbReference type="EMBL" id="GAX75083.1"/>
    </source>
</evidence>
<keyword evidence="2" id="KW-1185">Reference proteome</keyword>
<dbReference type="NCBIfam" id="TIGR01509">
    <property type="entry name" value="HAD-SF-IA-v3"/>
    <property type="match status" value="1"/>
</dbReference>